<feature type="domain" description="Sas10 C-terminal" evidence="6">
    <location>
        <begin position="410"/>
        <end position="481"/>
    </location>
</feature>
<feature type="compositionally biased region" description="Basic residues" evidence="5">
    <location>
        <begin position="1"/>
        <end position="12"/>
    </location>
</feature>
<feature type="compositionally biased region" description="Acidic residues" evidence="5">
    <location>
        <begin position="145"/>
        <end position="157"/>
    </location>
</feature>
<dbReference type="RefSeq" id="XP_033777700.1">
    <property type="nucleotide sequence ID" value="XM_033921809.1"/>
</dbReference>
<keyword evidence="7" id="KW-1185">Reference proteome</keyword>
<dbReference type="Pfam" id="PF04000">
    <property type="entry name" value="Sas10_Utp3"/>
    <property type="match status" value="1"/>
</dbReference>
<dbReference type="InParanoid" id="A0A6P8P9Z2"/>
<evidence type="ECO:0000313" key="7">
    <source>
        <dbReference type="Proteomes" id="UP000515159"/>
    </source>
</evidence>
<dbReference type="CTD" id="57050"/>
<evidence type="ECO:0000256" key="3">
    <source>
        <dbReference type="ARBA" id="ARBA00022553"/>
    </source>
</evidence>
<evidence type="ECO:0000256" key="2">
    <source>
        <dbReference type="ARBA" id="ARBA00010979"/>
    </source>
</evidence>
<protein>
    <submittedName>
        <fullName evidence="8">Something about silencing protein 10 isoform X1</fullName>
    </submittedName>
</protein>
<comment type="similarity">
    <text evidence="2">Belongs to the SAS10 family.</text>
</comment>
<sequence length="482" mass="56362">MGKPRRTQRQKGRTSVQGEDVDDDTGIQEAMPSSKETSSKFFNDAVDDFHEEKFKDLMARGVEFESEEENLESEDEVLALDVPDEEEDDEEENDEEEEKQNSMESDLEERVDDGLPNELAWGQKKRLYYDTEYDVSKKKSKSQEEVDAEAQEEEEEAQNIQKRLLGNLSEEDYGLDFIQAFTEQQREEKQTTQKIVKDLKKMSEKEKLKLLKKESPELLELIRDLRVKLTELKDQLEPLIKRVKEGDIPPGKGSNYLQIKYQLYLNYCTNISYYLALKAKRIPVHGHPIIERLVTYRNLINDLQIVDQRLSSELRLLLLEGSNENESRRKKCLAVSKSPISQLRNNSETLQKRLSSAVMDMEPAEDSDVDEKDALKYYHQMEEMLKQKRKKRVEPSMEEEPAIEENDLSAKRAITYQIAKNKGLTPKRKKIDRNPRVKHREKFRRAKIRRKGQVREVRKEESRYAGELSGIRAGLKKSIKLK</sequence>
<evidence type="ECO:0000256" key="1">
    <source>
        <dbReference type="ARBA" id="ARBA00004604"/>
    </source>
</evidence>
<evidence type="ECO:0000259" key="6">
    <source>
        <dbReference type="Pfam" id="PF09368"/>
    </source>
</evidence>
<accession>A0A6P8P9Z2</accession>
<keyword evidence="3" id="KW-0597">Phosphoprotein</keyword>
<dbReference type="GO" id="GO:0032040">
    <property type="term" value="C:small-subunit processome"/>
    <property type="evidence" value="ECO:0007669"/>
    <property type="project" value="TreeGrafter"/>
</dbReference>
<dbReference type="KEGG" id="gsh:117348998"/>
<dbReference type="GO" id="GO:0000462">
    <property type="term" value="P:maturation of SSU-rRNA from tricistronic rRNA transcript (SSU-rRNA, 5.8S rRNA, LSU-rRNA)"/>
    <property type="evidence" value="ECO:0007669"/>
    <property type="project" value="TreeGrafter"/>
</dbReference>
<dbReference type="OrthoDB" id="1924577at2759"/>
<dbReference type="AlphaFoldDB" id="A0A6P8P9Z2"/>
<feature type="compositionally biased region" description="Acidic residues" evidence="5">
    <location>
        <begin position="64"/>
        <end position="98"/>
    </location>
</feature>
<name>A0A6P8P9Z2_GEOSA</name>
<feature type="region of interest" description="Disordered" evidence="5">
    <location>
        <begin position="60"/>
        <end position="118"/>
    </location>
</feature>
<dbReference type="Pfam" id="PF09368">
    <property type="entry name" value="Sas10"/>
    <property type="match status" value="1"/>
</dbReference>
<proteinExistence type="inferred from homology"/>
<dbReference type="InterPro" id="IPR007146">
    <property type="entry name" value="Sas10/Utp3/C1D"/>
</dbReference>
<dbReference type="PANTHER" id="PTHR13237">
    <property type="entry name" value="SOMETHING ABOUT SILENCING PROTEIN 10-RELATED"/>
    <property type="match status" value="1"/>
</dbReference>
<dbReference type="PANTHER" id="PTHR13237:SF8">
    <property type="entry name" value="SOMETHING ABOUT SILENCING PROTEIN 10"/>
    <property type="match status" value="1"/>
</dbReference>
<comment type="subcellular location">
    <subcellularLocation>
        <location evidence="1">Nucleus</location>
        <location evidence="1">Nucleolus</location>
    </subcellularLocation>
</comment>
<dbReference type="FunCoup" id="A0A6P8P9Z2">
    <property type="interactions" value="3295"/>
</dbReference>
<evidence type="ECO:0000256" key="4">
    <source>
        <dbReference type="ARBA" id="ARBA00023242"/>
    </source>
</evidence>
<evidence type="ECO:0000256" key="5">
    <source>
        <dbReference type="SAM" id="MobiDB-lite"/>
    </source>
</evidence>
<feature type="region of interest" description="Disordered" evidence="5">
    <location>
        <begin position="1"/>
        <end position="44"/>
    </location>
</feature>
<dbReference type="InterPro" id="IPR018972">
    <property type="entry name" value="Sas10_C_dom"/>
</dbReference>
<keyword evidence="4" id="KW-0539">Nucleus</keyword>
<feature type="region of interest" description="Disordered" evidence="5">
    <location>
        <begin position="134"/>
        <end position="159"/>
    </location>
</feature>
<dbReference type="GeneID" id="117348998"/>
<organism evidence="7 8">
    <name type="scientific">Geotrypetes seraphini</name>
    <name type="common">Gaboon caecilian</name>
    <name type="synonym">Caecilia seraphini</name>
    <dbReference type="NCBI Taxonomy" id="260995"/>
    <lineage>
        <taxon>Eukaryota</taxon>
        <taxon>Metazoa</taxon>
        <taxon>Chordata</taxon>
        <taxon>Craniata</taxon>
        <taxon>Vertebrata</taxon>
        <taxon>Euteleostomi</taxon>
        <taxon>Amphibia</taxon>
        <taxon>Gymnophiona</taxon>
        <taxon>Geotrypetes</taxon>
    </lineage>
</organism>
<dbReference type="Proteomes" id="UP000515159">
    <property type="component" value="Chromosome 15"/>
</dbReference>
<gene>
    <name evidence="8" type="primary">UTP3</name>
</gene>
<reference evidence="8" key="1">
    <citation type="submission" date="2025-08" db="UniProtKB">
        <authorList>
            <consortium name="RefSeq"/>
        </authorList>
    </citation>
    <scope>IDENTIFICATION</scope>
</reference>
<evidence type="ECO:0000313" key="8">
    <source>
        <dbReference type="RefSeq" id="XP_033777700.1"/>
    </source>
</evidence>
<feature type="compositionally biased region" description="Basic and acidic residues" evidence="5">
    <location>
        <begin position="134"/>
        <end position="144"/>
    </location>
</feature>